<dbReference type="AlphaFoldDB" id="A0A9N9S818"/>
<feature type="chain" id="PRO_5040170073" evidence="2">
    <location>
        <begin position="20"/>
        <end position="716"/>
    </location>
</feature>
<dbReference type="SUPFAM" id="SSF56436">
    <property type="entry name" value="C-type lectin-like"/>
    <property type="match status" value="1"/>
</dbReference>
<dbReference type="Proteomes" id="UP001153620">
    <property type="component" value="Chromosome 4"/>
</dbReference>
<keyword evidence="2" id="KW-0732">Signal</keyword>
<reference evidence="3" key="2">
    <citation type="submission" date="2022-10" db="EMBL/GenBank/DDBJ databases">
        <authorList>
            <consortium name="ENA_rothamsted_submissions"/>
            <consortium name="culmorum"/>
            <person name="King R."/>
        </authorList>
    </citation>
    <scope>NUCLEOTIDE SEQUENCE</scope>
</reference>
<gene>
    <name evidence="3" type="ORF">CHIRRI_LOCUS13289</name>
</gene>
<evidence type="ECO:0000313" key="4">
    <source>
        <dbReference type="Proteomes" id="UP001153620"/>
    </source>
</evidence>
<reference evidence="3" key="1">
    <citation type="submission" date="2022-01" db="EMBL/GenBank/DDBJ databases">
        <authorList>
            <person name="King R."/>
        </authorList>
    </citation>
    <scope>NUCLEOTIDE SEQUENCE</scope>
</reference>
<feature type="compositionally biased region" description="Low complexity" evidence="1">
    <location>
        <begin position="420"/>
        <end position="465"/>
    </location>
</feature>
<evidence type="ECO:0000256" key="1">
    <source>
        <dbReference type="SAM" id="MobiDB-lite"/>
    </source>
</evidence>
<organism evidence="3 4">
    <name type="scientific">Chironomus riparius</name>
    <dbReference type="NCBI Taxonomy" id="315576"/>
    <lineage>
        <taxon>Eukaryota</taxon>
        <taxon>Metazoa</taxon>
        <taxon>Ecdysozoa</taxon>
        <taxon>Arthropoda</taxon>
        <taxon>Hexapoda</taxon>
        <taxon>Insecta</taxon>
        <taxon>Pterygota</taxon>
        <taxon>Neoptera</taxon>
        <taxon>Endopterygota</taxon>
        <taxon>Diptera</taxon>
        <taxon>Nematocera</taxon>
        <taxon>Chironomoidea</taxon>
        <taxon>Chironomidae</taxon>
        <taxon>Chironominae</taxon>
        <taxon>Chironomus</taxon>
    </lineage>
</organism>
<evidence type="ECO:0000313" key="3">
    <source>
        <dbReference type="EMBL" id="CAG9810476.1"/>
    </source>
</evidence>
<protein>
    <submittedName>
        <fullName evidence="3">Uncharacterized protein</fullName>
    </submittedName>
</protein>
<keyword evidence="4" id="KW-1185">Reference proteome</keyword>
<accession>A0A9N9S818</accession>
<evidence type="ECO:0000256" key="2">
    <source>
        <dbReference type="SAM" id="SignalP"/>
    </source>
</evidence>
<feature type="region of interest" description="Disordered" evidence="1">
    <location>
        <begin position="420"/>
        <end position="474"/>
    </location>
</feature>
<feature type="signal peptide" evidence="2">
    <location>
        <begin position="1"/>
        <end position="19"/>
    </location>
</feature>
<sequence length="716" mass="79334">MTLKLILLFLISLTSFATSQPNFNISAFDSQLHDIFNGLVQTETKVGSFLSNLSSFVGDVNLKLNKSRLYMELSHLQLVLQLQSSIWNYESYQQLTGCSNVASKISEIEVDLMKFADFVDRLELNMTELYQRNLRVTYELMLRPKQMEGSQQDVIDIIMNVNEAMVQYLFYILQLQVNIKYEKSIASNLKLYLKHYCKCRDSTNDVAQMTENSPSIDNMEAPLIGKQARLVSAANNTLSEAQNLTESKNVTGKAKVLTRKVSALCRKIGKFEDLGNSTSLATNSCSILTKNQNFLIYRRFRYTQALSFVSTSSSVLGFFRESFKDILNGTAKQELKSFNSSFNVLDSELKKYATELKYQLSSSGILKIIRQNIQTILLFCGCTAARTETTPTGMTTTKALATTTTSTSLGTKTTTKLTTFGTTSTSSKSMTTSTSTGSPTSNNPLSTAISKTQPTSSSLSTTTPKIQPSLPKTSTLAPYSNPACSFTKTLSDRNGNYIKTACLIETASNGSYANSTCQDNFMQLMAVDSNMTQTALTIFVQETLSEGTFWINGGNGSDICNFIAVNGTGPTINQTKCSWYQYYSICEYKDPKVPVKVNFEPNLDACGLVLPIMGNDSSRYACFMSYTRSYDDSSYNCMLNGMEMFKVAPMSVVGDLNDFFVRFYGKNSGVVMWINGTAQAGSCSFLDGSKNPFEVARGDCDQLYWSICETAYDGTY</sequence>
<proteinExistence type="predicted"/>
<dbReference type="EMBL" id="OU895880">
    <property type="protein sequence ID" value="CAG9810476.1"/>
    <property type="molecule type" value="Genomic_DNA"/>
</dbReference>
<dbReference type="InterPro" id="IPR016187">
    <property type="entry name" value="CTDL_fold"/>
</dbReference>
<name>A0A9N9S818_9DIPT</name>